<feature type="compositionally biased region" description="Low complexity" evidence="2">
    <location>
        <begin position="85"/>
        <end position="95"/>
    </location>
</feature>
<feature type="domain" description="DM2" evidence="3">
    <location>
        <begin position="190"/>
        <end position="276"/>
    </location>
</feature>
<feature type="region of interest" description="Disordered" evidence="2">
    <location>
        <begin position="80"/>
        <end position="102"/>
    </location>
</feature>
<evidence type="ECO:0000256" key="1">
    <source>
        <dbReference type="SAM" id="Coils"/>
    </source>
</evidence>
<organism evidence="4">
    <name type="scientific">Aphanomyces invadans</name>
    <dbReference type="NCBI Taxonomy" id="157072"/>
    <lineage>
        <taxon>Eukaryota</taxon>
        <taxon>Sar</taxon>
        <taxon>Stramenopiles</taxon>
        <taxon>Oomycota</taxon>
        <taxon>Saprolegniomycetes</taxon>
        <taxon>Saprolegniales</taxon>
        <taxon>Verrucalvaceae</taxon>
        <taxon>Aphanomyces</taxon>
    </lineage>
</organism>
<evidence type="ECO:0000259" key="3">
    <source>
        <dbReference type="PROSITE" id="PS51925"/>
    </source>
</evidence>
<dbReference type="InterPro" id="IPR036885">
    <property type="entry name" value="SWIB_MDM2_dom_sf"/>
</dbReference>
<dbReference type="STRING" id="157072.A0A024TVV7"/>
<dbReference type="Gene3D" id="1.10.245.10">
    <property type="entry name" value="SWIB/MDM2 domain"/>
    <property type="match status" value="1"/>
</dbReference>
<dbReference type="InterPro" id="IPR003121">
    <property type="entry name" value="SWIB_MDM2_domain"/>
</dbReference>
<dbReference type="RefSeq" id="XP_008873317.1">
    <property type="nucleotide sequence ID" value="XM_008875095.1"/>
</dbReference>
<gene>
    <name evidence="4" type="ORF">H310_09117</name>
</gene>
<dbReference type="OrthoDB" id="10263741at2759"/>
<evidence type="ECO:0000256" key="2">
    <source>
        <dbReference type="SAM" id="MobiDB-lite"/>
    </source>
</evidence>
<dbReference type="AlphaFoldDB" id="A0A024TVV7"/>
<proteinExistence type="predicted"/>
<feature type="coiled-coil region" evidence="1">
    <location>
        <begin position="321"/>
        <end position="355"/>
    </location>
</feature>
<dbReference type="EMBL" id="KI913971">
    <property type="protein sequence ID" value="ETV97756.1"/>
    <property type="molecule type" value="Genomic_DNA"/>
</dbReference>
<accession>A0A024TVV7</accession>
<sequence>MADVEAAQATTKRKVSVLLAEAETIDPDQYATYKQLKALEKQLDATIGRHVRRLHMSTQNPPKMVRKTMKVSFYYSFVPSKKSDSNSSAPSPSSDGEQVHRTELIDDGEWTFRVEGTVMDGNTPWPTTKRFSNFFRKAILELDDQLYPGCNPIEWSSFRSGDESDGFTITRPGKRGCCGHTLRLQLLRHQSPERFVLSPDLYEVLAPYVKPTHGADDSFVKADISLALWQYIKDKDLMQVDGSRAISNDAAFQRIFECSEQPIHALMGKLQKKLTPVGPVSLEFDLKLDDAHKDEVCLSTKSFSIEVQAEEALLQTQMAALASIAAHRKDTTDELNQLELQMANLVRRINSHVANRSWMAKFAEDPSVFMDQVFASQAADEQILSAAHRESPAHLHDPTVYEQPWVHSTIDMVVARETAL</sequence>
<dbReference type="eggNOG" id="KOG2570">
    <property type="taxonomic scope" value="Eukaryota"/>
</dbReference>
<dbReference type="GeneID" id="20086167"/>
<reference evidence="4" key="1">
    <citation type="submission" date="2013-12" db="EMBL/GenBank/DDBJ databases">
        <title>The Genome Sequence of Aphanomyces invadans NJM9701.</title>
        <authorList>
            <consortium name="The Broad Institute Genomics Platform"/>
            <person name="Russ C."/>
            <person name="Tyler B."/>
            <person name="van West P."/>
            <person name="Dieguez-Uribeondo J."/>
            <person name="Young S.K."/>
            <person name="Zeng Q."/>
            <person name="Gargeya S."/>
            <person name="Fitzgerald M."/>
            <person name="Abouelleil A."/>
            <person name="Alvarado L."/>
            <person name="Chapman S.B."/>
            <person name="Gainer-Dewar J."/>
            <person name="Goldberg J."/>
            <person name="Griggs A."/>
            <person name="Gujja S."/>
            <person name="Hansen M."/>
            <person name="Howarth C."/>
            <person name="Imamovic A."/>
            <person name="Ireland A."/>
            <person name="Larimer J."/>
            <person name="McCowan C."/>
            <person name="Murphy C."/>
            <person name="Pearson M."/>
            <person name="Poon T.W."/>
            <person name="Priest M."/>
            <person name="Roberts A."/>
            <person name="Saif S."/>
            <person name="Shea T."/>
            <person name="Sykes S."/>
            <person name="Wortman J."/>
            <person name="Nusbaum C."/>
            <person name="Birren B."/>
        </authorList>
    </citation>
    <scope>NUCLEOTIDE SEQUENCE [LARGE SCALE GENOMIC DNA]</scope>
    <source>
        <strain evidence="4">NJM9701</strain>
    </source>
</reference>
<protein>
    <recommendedName>
        <fullName evidence="3">DM2 domain-containing protein</fullName>
    </recommendedName>
</protein>
<keyword evidence="1" id="KW-0175">Coiled coil</keyword>
<dbReference type="SUPFAM" id="SSF47592">
    <property type="entry name" value="SWIB/MDM2 domain"/>
    <property type="match status" value="1"/>
</dbReference>
<dbReference type="PANTHER" id="PTHR13844">
    <property type="entry name" value="SWI/SNF-RELATED MATRIX-ASSOCIATED ACTIN-DEPENDENT REGULATOR OF CHROMATIN SUBFAMILY D"/>
    <property type="match status" value="1"/>
</dbReference>
<name>A0A024TVV7_9STRA</name>
<dbReference type="Pfam" id="PF02201">
    <property type="entry name" value="SWIB"/>
    <property type="match status" value="1"/>
</dbReference>
<evidence type="ECO:0000313" key="4">
    <source>
        <dbReference type="EMBL" id="ETV97756.1"/>
    </source>
</evidence>
<dbReference type="VEuPathDB" id="FungiDB:H310_09117"/>
<dbReference type="PROSITE" id="PS51925">
    <property type="entry name" value="SWIB_MDM2"/>
    <property type="match status" value="1"/>
</dbReference>